<protein>
    <submittedName>
        <fullName evidence="2">Uncharacterized protein</fullName>
    </submittedName>
</protein>
<dbReference type="Proteomes" id="UP000186040">
    <property type="component" value="Unassembled WGS sequence"/>
</dbReference>
<dbReference type="AlphaFoldDB" id="A0A1Q9LF99"/>
<name>A0A1Q9LF99_9PSEU</name>
<dbReference type="EMBL" id="MKQR01000026">
    <property type="protein sequence ID" value="OLR90712.1"/>
    <property type="molecule type" value="Genomic_DNA"/>
</dbReference>
<sequence length="66" mass="6817">MVMLVLTCGVATLLSLAIAAGFTAVFSRSEKKSRRAQRVLRLVLSALVGSTGLLAALVVLADSGWG</sequence>
<organism evidence="2 3">
    <name type="scientific">Actinokineospora bangkokensis</name>
    <dbReference type="NCBI Taxonomy" id="1193682"/>
    <lineage>
        <taxon>Bacteria</taxon>
        <taxon>Bacillati</taxon>
        <taxon>Actinomycetota</taxon>
        <taxon>Actinomycetes</taxon>
        <taxon>Pseudonocardiales</taxon>
        <taxon>Pseudonocardiaceae</taxon>
        <taxon>Actinokineospora</taxon>
    </lineage>
</organism>
<dbReference type="RefSeq" id="WP_075977381.1">
    <property type="nucleotide sequence ID" value="NZ_MKQR01000026.1"/>
</dbReference>
<evidence type="ECO:0000313" key="3">
    <source>
        <dbReference type="Proteomes" id="UP000186040"/>
    </source>
</evidence>
<keyword evidence="1" id="KW-0472">Membrane</keyword>
<evidence type="ECO:0000313" key="2">
    <source>
        <dbReference type="EMBL" id="OLR90712.1"/>
    </source>
</evidence>
<comment type="caution">
    <text evidence="2">The sequence shown here is derived from an EMBL/GenBank/DDBJ whole genome shotgun (WGS) entry which is preliminary data.</text>
</comment>
<keyword evidence="1" id="KW-0812">Transmembrane</keyword>
<proteinExistence type="predicted"/>
<keyword evidence="3" id="KW-1185">Reference proteome</keyword>
<gene>
    <name evidence="2" type="ORF">BJP25_29390</name>
</gene>
<keyword evidence="1" id="KW-1133">Transmembrane helix</keyword>
<accession>A0A1Q9LF99</accession>
<evidence type="ECO:0000256" key="1">
    <source>
        <dbReference type="SAM" id="Phobius"/>
    </source>
</evidence>
<feature type="transmembrane region" description="Helical" evidence="1">
    <location>
        <begin position="43"/>
        <end position="61"/>
    </location>
</feature>
<reference evidence="2 3" key="1">
    <citation type="submission" date="2016-10" db="EMBL/GenBank/DDBJ databases">
        <title>The Draft Genome Sequence of Actinokineospora bangkokensis 44EHWT reveals the biosynthetic pathway of antifungal compounds Thailandins with unusual extender unit butylmalonyl-CoA.</title>
        <authorList>
            <person name="Greule A."/>
            <person name="Intra B."/>
            <person name="Flemming S."/>
            <person name="Rommel M.G."/>
            <person name="Panbangred W."/>
            <person name="Bechthold A."/>
        </authorList>
    </citation>
    <scope>NUCLEOTIDE SEQUENCE [LARGE SCALE GENOMIC DNA]</scope>
    <source>
        <strain evidence="2 3">44EHW</strain>
    </source>
</reference>